<accession>A0AAD4HG47</accession>
<keyword evidence="1" id="KW-0812">Transmembrane</keyword>
<evidence type="ECO:0000313" key="2">
    <source>
        <dbReference type="EMBL" id="KAG1896370.1"/>
    </source>
</evidence>
<dbReference type="RefSeq" id="XP_041221946.1">
    <property type="nucleotide sequence ID" value="XM_041372427.1"/>
</dbReference>
<name>A0AAD4HG47_9AGAM</name>
<evidence type="ECO:0000313" key="3">
    <source>
        <dbReference type="Proteomes" id="UP001195769"/>
    </source>
</evidence>
<evidence type="ECO:0000256" key="1">
    <source>
        <dbReference type="SAM" id="Phobius"/>
    </source>
</evidence>
<protein>
    <submittedName>
        <fullName evidence="2">Uncharacterized protein</fullName>
    </submittedName>
</protein>
<keyword evidence="1" id="KW-1133">Transmembrane helix</keyword>
<dbReference type="GeneID" id="64666725"/>
<sequence length="111" mass="12544">MLYAVLYMAYRTLRRMFAPANAVGMILLGILDSTYVVHQWSGLSSPVRRSRRPVKLSICNMLLAYMWLIACSVVCLCRRMQLAPRLMGLSGILDSTCRFYILVCQWGSGSS</sequence>
<dbReference type="AlphaFoldDB" id="A0AAD4HG47"/>
<keyword evidence="1" id="KW-0472">Membrane</keyword>
<dbReference type="EMBL" id="JABBWK010000056">
    <property type="protein sequence ID" value="KAG1896370.1"/>
    <property type="molecule type" value="Genomic_DNA"/>
</dbReference>
<dbReference type="Proteomes" id="UP001195769">
    <property type="component" value="Unassembled WGS sequence"/>
</dbReference>
<gene>
    <name evidence="2" type="ORF">F5891DRAFT_600627</name>
</gene>
<reference evidence="2" key="1">
    <citation type="journal article" date="2020" name="New Phytol.">
        <title>Comparative genomics reveals dynamic genome evolution in host specialist ectomycorrhizal fungi.</title>
        <authorList>
            <person name="Lofgren L.A."/>
            <person name="Nguyen N.H."/>
            <person name="Vilgalys R."/>
            <person name="Ruytinx J."/>
            <person name="Liao H.L."/>
            <person name="Branco S."/>
            <person name="Kuo A."/>
            <person name="LaButti K."/>
            <person name="Lipzen A."/>
            <person name="Andreopoulos W."/>
            <person name="Pangilinan J."/>
            <person name="Riley R."/>
            <person name="Hundley H."/>
            <person name="Na H."/>
            <person name="Barry K."/>
            <person name="Grigoriev I.V."/>
            <person name="Stajich J.E."/>
            <person name="Kennedy P.G."/>
        </authorList>
    </citation>
    <scope>NUCLEOTIDE SEQUENCE</scope>
    <source>
        <strain evidence="2">FC203</strain>
    </source>
</reference>
<comment type="caution">
    <text evidence="2">The sequence shown here is derived from an EMBL/GenBank/DDBJ whole genome shotgun (WGS) entry which is preliminary data.</text>
</comment>
<feature type="transmembrane region" description="Helical" evidence="1">
    <location>
        <begin position="20"/>
        <end position="38"/>
    </location>
</feature>
<organism evidence="2 3">
    <name type="scientific">Suillus fuscotomentosus</name>
    <dbReference type="NCBI Taxonomy" id="1912939"/>
    <lineage>
        <taxon>Eukaryota</taxon>
        <taxon>Fungi</taxon>
        <taxon>Dikarya</taxon>
        <taxon>Basidiomycota</taxon>
        <taxon>Agaricomycotina</taxon>
        <taxon>Agaricomycetes</taxon>
        <taxon>Agaricomycetidae</taxon>
        <taxon>Boletales</taxon>
        <taxon>Suillineae</taxon>
        <taxon>Suillaceae</taxon>
        <taxon>Suillus</taxon>
    </lineage>
</organism>
<proteinExistence type="predicted"/>
<keyword evidence="3" id="KW-1185">Reference proteome</keyword>
<feature type="transmembrane region" description="Helical" evidence="1">
    <location>
        <begin position="58"/>
        <end position="77"/>
    </location>
</feature>